<gene>
    <name evidence="1" type="ORF">GGR16_003672</name>
</gene>
<proteinExistence type="predicted"/>
<sequence length="101" mass="11024">MGHVRRLNRSSDGGFLVDATLLGDLLAIAPSALPDLMRAGEVTSLCERGEDEHRGQYRLTFFHKGRRVRLTVDEAGEVLQQSVVDFGDRALPGAMHRPGGP</sequence>
<comment type="caution">
    <text evidence="1">The sequence shown here is derived from an EMBL/GenBank/DDBJ whole genome shotgun (WGS) entry which is preliminary data.</text>
</comment>
<evidence type="ECO:0000313" key="1">
    <source>
        <dbReference type="EMBL" id="MBB4018625.1"/>
    </source>
</evidence>
<protein>
    <submittedName>
        <fullName evidence="1">Uncharacterized protein</fullName>
    </submittedName>
</protein>
<accession>A0A840BZ66</accession>
<dbReference type="Pfam" id="PF20132">
    <property type="entry name" value="DUF6522"/>
    <property type="match status" value="1"/>
</dbReference>
<evidence type="ECO:0000313" key="2">
    <source>
        <dbReference type="Proteomes" id="UP000577362"/>
    </source>
</evidence>
<dbReference type="Proteomes" id="UP000577362">
    <property type="component" value="Unassembled WGS sequence"/>
</dbReference>
<keyword evidence="2" id="KW-1185">Reference proteome</keyword>
<organism evidence="1 2">
    <name type="scientific">Chelatococcus caeni</name>
    <dbReference type="NCBI Taxonomy" id="1348468"/>
    <lineage>
        <taxon>Bacteria</taxon>
        <taxon>Pseudomonadati</taxon>
        <taxon>Pseudomonadota</taxon>
        <taxon>Alphaproteobacteria</taxon>
        <taxon>Hyphomicrobiales</taxon>
        <taxon>Chelatococcaceae</taxon>
        <taxon>Chelatococcus</taxon>
    </lineage>
</organism>
<dbReference type="EMBL" id="JACIEN010000004">
    <property type="protein sequence ID" value="MBB4018625.1"/>
    <property type="molecule type" value="Genomic_DNA"/>
</dbReference>
<dbReference type="AlphaFoldDB" id="A0A840BZ66"/>
<dbReference type="RefSeq" id="WP_019400907.1">
    <property type="nucleotide sequence ID" value="NZ_JACIEN010000004.1"/>
</dbReference>
<name>A0A840BZ66_9HYPH</name>
<dbReference type="InterPro" id="IPR045389">
    <property type="entry name" value="DUF6522"/>
</dbReference>
<reference evidence="1 2" key="1">
    <citation type="submission" date="2020-08" db="EMBL/GenBank/DDBJ databases">
        <title>Genomic Encyclopedia of Type Strains, Phase IV (KMG-IV): sequencing the most valuable type-strain genomes for metagenomic binning, comparative biology and taxonomic classification.</title>
        <authorList>
            <person name="Goeker M."/>
        </authorList>
    </citation>
    <scope>NUCLEOTIDE SEQUENCE [LARGE SCALE GENOMIC DNA]</scope>
    <source>
        <strain evidence="1 2">DSM 103737</strain>
    </source>
</reference>